<accession>A0A498LWQ5</accession>
<keyword evidence="2" id="KW-1185">Reference proteome</keyword>
<reference evidence="1 2" key="1">
    <citation type="submission" date="2018-03" db="EMBL/GenBank/DDBJ databases">
        <title>Draft genome sequence of Rohu Carp (Labeo rohita).</title>
        <authorList>
            <person name="Das P."/>
            <person name="Kushwaha B."/>
            <person name="Joshi C.G."/>
            <person name="Kumar D."/>
            <person name="Nagpure N.S."/>
            <person name="Sahoo L."/>
            <person name="Das S.P."/>
            <person name="Bit A."/>
            <person name="Patnaik S."/>
            <person name="Meher P.K."/>
            <person name="Jayasankar P."/>
            <person name="Koringa P.G."/>
            <person name="Patel N.V."/>
            <person name="Hinsu A.T."/>
            <person name="Kumar R."/>
            <person name="Pandey M."/>
            <person name="Agarwal S."/>
            <person name="Srivastava S."/>
            <person name="Singh M."/>
            <person name="Iquebal M.A."/>
            <person name="Jaiswal S."/>
            <person name="Angadi U.B."/>
            <person name="Kumar N."/>
            <person name="Raza M."/>
            <person name="Shah T.M."/>
            <person name="Rai A."/>
            <person name="Jena J.K."/>
        </authorList>
    </citation>
    <scope>NUCLEOTIDE SEQUENCE [LARGE SCALE GENOMIC DNA]</scope>
    <source>
        <strain evidence="1">DASCIFA01</strain>
        <tissue evidence="1">Testis</tissue>
    </source>
</reference>
<evidence type="ECO:0000313" key="1">
    <source>
        <dbReference type="EMBL" id="RXN09805.1"/>
    </source>
</evidence>
<comment type="caution">
    <text evidence="1">The sequence shown here is derived from an EMBL/GenBank/DDBJ whole genome shotgun (WGS) entry which is preliminary data.</text>
</comment>
<sequence length="189" mass="20640">MTWRWDEMIRLELIGSATGFYLVFFAQVSCGRGESDVARVHPDFASHFLKKGEALMSLSPELRDGGRTSSLGPSSDAQRPLCFSLTSSRLDIIWSGGLRRWGGVGKLYGRLRREGSSFSRSRKRASEGSCRQSALSSCFDTGPNANHVSSHPLSCCCPPLALALWTDPFHCAAFSFSKPQMSLSVGLLA</sequence>
<dbReference type="Proteomes" id="UP000290572">
    <property type="component" value="Unassembled WGS sequence"/>
</dbReference>
<evidence type="ECO:0000313" key="2">
    <source>
        <dbReference type="Proteomes" id="UP000290572"/>
    </source>
</evidence>
<dbReference type="AlphaFoldDB" id="A0A498LWQ5"/>
<dbReference type="EMBL" id="QBIY01013246">
    <property type="protein sequence ID" value="RXN09805.1"/>
    <property type="molecule type" value="Genomic_DNA"/>
</dbReference>
<organism evidence="1 2">
    <name type="scientific">Labeo rohita</name>
    <name type="common">Indian major carp</name>
    <name type="synonym">Cyprinus rohita</name>
    <dbReference type="NCBI Taxonomy" id="84645"/>
    <lineage>
        <taxon>Eukaryota</taxon>
        <taxon>Metazoa</taxon>
        <taxon>Chordata</taxon>
        <taxon>Craniata</taxon>
        <taxon>Vertebrata</taxon>
        <taxon>Euteleostomi</taxon>
        <taxon>Actinopterygii</taxon>
        <taxon>Neopterygii</taxon>
        <taxon>Teleostei</taxon>
        <taxon>Ostariophysi</taxon>
        <taxon>Cypriniformes</taxon>
        <taxon>Cyprinidae</taxon>
        <taxon>Labeoninae</taxon>
        <taxon>Labeonini</taxon>
        <taxon>Labeo</taxon>
    </lineage>
</organism>
<protein>
    <submittedName>
        <fullName evidence="1">Uncharacterized protein</fullName>
    </submittedName>
</protein>
<proteinExistence type="predicted"/>
<gene>
    <name evidence="1" type="ORF">ROHU_031185</name>
</gene>
<name>A0A498LWQ5_LABRO</name>